<comment type="caution">
    <text evidence="2">The sequence shown here is derived from an EMBL/GenBank/DDBJ whole genome shotgun (WGS) entry which is preliminary data.</text>
</comment>
<protein>
    <submittedName>
        <fullName evidence="2">Tyrosine phosphatase family protein</fullName>
    </submittedName>
</protein>
<dbReference type="PROSITE" id="PS00383">
    <property type="entry name" value="TYR_PHOSPHATASE_1"/>
    <property type="match status" value="1"/>
</dbReference>
<evidence type="ECO:0000313" key="3">
    <source>
        <dbReference type="Proteomes" id="UP000231742"/>
    </source>
</evidence>
<dbReference type="AlphaFoldDB" id="A0A2M9DA88"/>
<dbReference type="InterPro" id="IPR029021">
    <property type="entry name" value="Prot-tyrosine_phosphatase-like"/>
</dbReference>
<dbReference type="RefSeq" id="WP_100389160.1">
    <property type="nucleotide sequence ID" value="NZ_BMZU01000001.1"/>
</dbReference>
<evidence type="ECO:0000259" key="1">
    <source>
        <dbReference type="PROSITE" id="PS50056"/>
    </source>
</evidence>
<sequence>MTALEWDGYLNARDLGGFPTALSSTGKTHFGRIARGPRRERLTETGWEHARGWGLASIVDLRCAHEVGPGEGDHAIADHVFNGIAIINAPTEDQSDPEFWETCAPILDSPEYWAHNWRLQPQLVRGALDAIASSTPGTLVHCSAGRDRTGMISALLLGNAGVEPDAVAADYAASVHAMASIESLAPGTEPQEIRSSAEVDDWMTDKLPIVHDTAARTHEIFDDLGVSIATRSTLRGLLIAE</sequence>
<dbReference type="Proteomes" id="UP000231742">
    <property type="component" value="Unassembled WGS sequence"/>
</dbReference>
<dbReference type="InterPro" id="IPR016130">
    <property type="entry name" value="Tyr_Pase_AS"/>
</dbReference>
<accession>A0A2M9DA88</accession>
<gene>
    <name evidence="2" type="ORF">CLV85_1784</name>
</gene>
<evidence type="ECO:0000313" key="2">
    <source>
        <dbReference type="EMBL" id="PJJ82582.1"/>
    </source>
</evidence>
<proteinExistence type="predicted"/>
<dbReference type="GO" id="GO:0004721">
    <property type="term" value="F:phosphoprotein phosphatase activity"/>
    <property type="evidence" value="ECO:0007669"/>
    <property type="project" value="InterPro"/>
</dbReference>
<name>A0A2M9DA88_9MICO</name>
<keyword evidence="3" id="KW-1185">Reference proteome</keyword>
<feature type="domain" description="Tyrosine specific protein phosphatases" evidence="1">
    <location>
        <begin position="122"/>
        <end position="163"/>
    </location>
</feature>
<dbReference type="PROSITE" id="PS50056">
    <property type="entry name" value="TYR_PHOSPHATASE_2"/>
    <property type="match status" value="1"/>
</dbReference>
<dbReference type="OrthoDB" id="1188001at2"/>
<dbReference type="EMBL" id="PGFH01000001">
    <property type="protein sequence ID" value="PJJ82582.1"/>
    <property type="molecule type" value="Genomic_DNA"/>
</dbReference>
<dbReference type="Pfam" id="PF13350">
    <property type="entry name" value="Y_phosphatase3"/>
    <property type="match status" value="1"/>
</dbReference>
<dbReference type="SUPFAM" id="SSF52799">
    <property type="entry name" value="(Phosphotyrosine protein) phosphatases II"/>
    <property type="match status" value="1"/>
</dbReference>
<organism evidence="2 3">
    <name type="scientific">Salinibacterium amurskyense</name>
    <dbReference type="NCBI Taxonomy" id="205941"/>
    <lineage>
        <taxon>Bacteria</taxon>
        <taxon>Bacillati</taxon>
        <taxon>Actinomycetota</taxon>
        <taxon>Actinomycetes</taxon>
        <taxon>Micrococcales</taxon>
        <taxon>Microbacteriaceae</taxon>
        <taxon>Salinibacterium</taxon>
    </lineage>
</organism>
<dbReference type="InterPro" id="IPR000387">
    <property type="entry name" value="Tyr_Pase_dom"/>
</dbReference>
<reference evidence="2 3" key="1">
    <citation type="submission" date="2017-11" db="EMBL/GenBank/DDBJ databases">
        <title>Genomic Encyclopedia of Archaeal and Bacterial Type Strains, Phase II (KMG-II): From Individual Species to Whole Genera.</title>
        <authorList>
            <person name="Goeker M."/>
        </authorList>
    </citation>
    <scope>NUCLEOTIDE SEQUENCE [LARGE SCALE GENOMIC DNA]</scope>
    <source>
        <strain evidence="2 3">DSM 16400</strain>
    </source>
</reference>
<dbReference type="Gene3D" id="3.90.190.10">
    <property type="entry name" value="Protein tyrosine phosphatase superfamily"/>
    <property type="match status" value="1"/>
</dbReference>
<dbReference type="InterPro" id="IPR026893">
    <property type="entry name" value="Tyr/Ser_Pase_IphP-type"/>
</dbReference>